<dbReference type="InterPro" id="IPR011256">
    <property type="entry name" value="Reg_factor_effector_dom_sf"/>
</dbReference>
<dbReference type="OrthoDB" id="9801123at2"/>
<dbReference type="PANTHER" id="PTHR47504">
    <property type="entry name" value="RIGHT ORIGIN-BINDING PROTEIN"/>
    <property type="match status" value="1"/>
</dbReference>
<name>A0A559IB79_9BACL</name>
<evidence type="ECO:0000256" key="3">
    <source>
        <dbReference type="ARBA" id="ARBA00023163"/>
    </source>
</evidence>
<dbReference type="InterPro" id="IPR018062">
    <property type="entry name" value="HTH_AraC-typ_CS"/>
</dbReference>
<dbReference type="EMBL" id="VNJK01000012">
    <property type="protein sequence ID" value="TVX84770.1"/>
    <property type="molecule type" value="Genomic_DNA"/>
</dbReference>
<keyword evidence="1" id="KW-0805">Transcription regulation</keyword>
<dbReference type="Pfam" id="PF12833">
    <property type="entry name" value="HTH_18"/>
    <property type="match status" value="1"/>
</dbReference>
<reference evidence="5 6" key="1">
    <citation type="submission" date="2019-07" db="EMBL/GenBank/DDBJ databases">
        <authorList>
            <person name="Kim J."/>
        </authorList>
    </citation>
    <scope>NUCLEOTIDE SEQUENCE [LARGE SCALE GENOMIC DNA]</scope>
    <source>
        <strain evidence="5 6">N4</strain>
    </source>
</reference>
<dbReference type="InterPro" id="IPR010499">
    <property type="entry name" value="AraC_E-bd"/>
</dbReference>
<gene>
    <name evidence="5" type="ORF">FPZ44_26270</name>
</gene>
<sequence length="290" mass="33512">MNWVETLQKAIEYMEDHLLKDISIEQIAKHVHSSPFHFQRTFFILTDMTVGDYLRRRRLALAAQELATSDTKVIDIALKYGYETPEAFAKAFRKQHNLSPSNVRQHLGKLKSYNRLTIQVNLKGVEPMNYRIVERSGFKVVGQKREISMQINVNGNMLPIPRFWHDVHVDGTNDLLFKINNGEIKGVLGVCVDKEHKGKDLTVIDYWIGTEYIGETPQPLLEMNIPASKWVVFEVHGAMPDAMQNTWKKIMSEWFPSNSYQHAGAPDLEVYFTGNPNRSDYYSEIWIPVK</sequence>
<dbReference type="AlphaFoldDB" id="A0A559IB79"/>
<evidence type="ECO:0000313" key="5">
    <source>
        <dbReference type="EMBL" id="TVX84770.1"/>
    </source>
</evidence>
<dbReference type="InterPro" id="IPR020449">
    <property type="entry name" value="Tscrpt_reg_AraC-type_HTH"/>
</dbReference>
<comment type="caution">
    <text evidence="5">The sequence shown here is derived from an EMBL/GenBank/DDBJ whole genome shotgun (WGS) entry which is preliminary data.</text>
</comment>
<accession>A0A559IB79</accession>
<dbReference type="Gene3D" id="1.10.10.60">
    <property type="entry name" value="Homeodomain-like"/>
    <property type="match status" value="2"/>
</dbReference>
<keyword evidence="6" id="KW-1185">Reference proteome</keyword>
<dbReference type="PROSITE" id="PS00041">
    <property type="entry name" value="HTH_ARAC_FAMILY_1"/>
    <property type="match status" value="1"/>
</dbReference>
<dbReference type="Pfam" id="PF14526">
    <property type="entry name" value="Cass2"/>
    <property type="match status" value="1"/>
</dbReference>
<evidence type="ECO:0000313" key="6">
    <source>
        <dbReference type="Proteomes" id="UP000318102"/>
    </source>
</evidence>
<dbReference type="SMART" id="SM00871">
    <property type="entry name" value="AraC_E_bind"/>
    <property type="match status" value="1"/>
</dbReference>
<dbReference type="RefSeq" id="WP_144995610.1">
    <property type="nucleotide sequence ID" value="NZ_VNJK01000012.1"/>
</dbReference>
<dbReference type="InterPro" id="IPR018060">
    <property type="entry name" value="HTH_AraC"/>
</dbReference>
<dbReference type="SMART" id="SM00342">
    <property type="entry name" value="HTH_ARAC"/>
    <property type="match status" value="1"/>
</dbReference>
<proteinExistence type="predicted"/>
<dbReference type="SUPFAM" id="SSF55136">
    <property type="entry name" value="Probable bacterial effector-binding domain"/>
    <property type="match status" value="1"/>
</dbReference>
<dbReference type="PANTHER" id="PTHR47504:SF5">
    <property type="entry name" value="RIGHT ORIGIN-BINDING PROTEIN"/>
    <property type="match status" value="1"/>
</dbReference>
<dbReference type="SUPFAM" id="SSF46689">
    <property type="entry name" value="Homeodomain-like"/>
    <property type="match status" value="2"/>
</dbReference>
<evidence type="ECO:0000256" key="2">
    <source>
        <dbReference type="ARBA" id="ARBA00023125"/>
    </source>
</evidence>
<dbReference type="GO" id="GO:0043565">
    <property type="term" value="F:sequence-specific DNA binding"/>
    <property type="evidence" value="ECO:0007669"/>
    <property type="project" value="InterPro"/>
</dbReference>
<dbReference type="PRINTS" id="PR00032">
    <property type="entry name" value="HTHARAC"/>
</dbReference>
<evidence type="ECO:0000259" key="4">
    <source>
        <dbReference type="PROSITE" id="PS01124"/>
    </source>
</evidence>
<dbReference type="InterPro" id="IPR029441">
    <property type="entry name" value="Cass2"/>
</dbReference>
<dbReference type="PROSITE" id="PS01124">
    <property type="entry name" value="HTH_ARAC_FAMILY_2"/>
    <property type="match status" value="1"/>
</dbReference>
<dbReference type="Gene3D" id="3.20.80.10">
    <property type="entry name" value="Regulatory factor, effector binding domain"/>
    <property type="match status" value="1"/>
</dbReference>
<keyword evidence="3" id="KW-0804">Transcription</keyword>
<protein>
    <submittedName>
        <fullName evidence="5">AraC family transcriptional regulator</fullName>
    </submittedName>
</protein>
<dbReference type="InterPro" id="IPR050959">
    <property type="entry name" value="MarA-like"/>
</dbReference>
<dbReference type="Proteomes" id="UP000318102">
    <property type="component" value="Unassembled WGS sequence"/>
</dbReference>
<keyword evidence="2" id="KW-0238">DNA-binding</keyword>
<dbReference type="GO" id="GO:0003700">
    <property type="term" value="F:DNA-binding transcription factor activity"/>
    <property type="evidence" value="ECO:0007669"/>
    <property type="project" value="InterPro"/>
</dbReference>
<dbReference type="InterPro" id="IPR009057">
    <property type="entry name" value="Homeodomain-like_sf"/>
</dbReference>
<feature type="domain" description="HTH araC/xylS-type" evidence="4">
    <location>
        <begin position="8"/>
        <end position="106"/>
    </location>
</feature>
<organism evidence="5 6">
    <name type="scientific">Paenibacillus agilis</name>
    <dbReference type="NCBI Taxonomy" id="3020863"/>
    <lineage>
        <taxon>Bacteria</taxon>
        <taxon>Bacillati</taxon>
        <taxon>Bacillota</taxon>
        <taxon>Bacilli</taxon>
        <taxon>Bacillales</taxon>
        <taxon>Paenibacillaceae</taxon>
        <taxon>Paenibacillus</taxon>
    </lineage>
</organism>
<evidence type="ECO:0000256" key="1">
    <source>
        <dbReference type="ARBA" id="ARBA00023015"/>
    </source>
</evidence>